<organism evidence="1 2">
    <name type="scientific">Cryptolaemus montrouzieri</name>
    <dbReference type="NCBI Taxonomy" id="559131"/>
    <lineage>
        <taxon>Eukaryota</taxon>
        <taxon>Metazoa</taxon>
        <taxon>Ecdysozoa</taxon>
        <taxon>Arthropoda</taxon>
        <taxon>Hexapoda</taxon>
        <taxon>Insecta</taxon>
        <taxon>Pterygota</taxon>
        <taxon>Neoptera</taxon>
        <taxon>Endopterygota</taxon>
        <taxon>Coleoptera</taxon>
        <taxon>Polyphaga</taxon>
        <taxon>Cucujiformia</taxon>
        <taxon>Coccinelloidea</taxon>
        <taxon>Coccinellidae</taxon>
        <taxon>Scymninae</taxon>
        <taxon>Scymnini</taxon>
        <taxon>Cryptolaemus</taxon>
    </lineage>
</organism>
<proteinExistence type="predicted"/>
<sequence>MHVDFSENYLTKYAEEVQYFHFGGSRQQIRMHTLVVYTKDVDQELKSEFYCTLSQNSSHSPPAVWAHLQPILDRLPATVTNLHFLSDGPVTQYRNKMMFKVLATMLDDFYT</sequence>
<evidence type="ECO:0000313" key="1">
    <source>
        <dbReference type="EMBL" id="KAL3273533.1"/>
    </source>
</evidence>
<comment type="caution">
    <text evidence="1">The sequence shown here is derived from an EMBL/GenBank/DDBJ whole genome shotgun (WGS) entry which is preliminary data.</text>
</comment>
<name>A0ABD2N4K0_9CUCU</name>
<evidence type="ECO:0000313" key="2">
    <source>
        <dbReference type="Proteomes" id="UP001516400"/>
    </source>
</evidence>
<dbReference type="AlphaFoldDB" id="A0ABD2N4K0"/>
<reference evidence="1 2" key="1">
    <citation type="journal article" date="2021" name="BMC Biol.">
        <title>Horizontally acquired antibacterial genes associated with adaptive radiation of ladybird beetles.</title>
        <authorList>
            <person name="Li H.S."/>
            <person name="Tang X.F."/>
            <person name="Huang Y.H."/>
            <person name="Xu Z.Y."/>
            <person name="Chen M.L."/>
            <person name="Du X.Y."/>
            <person name="Qiu B.Y."/>
            <person name="Chen P.T."/>
            <person name="Zhang W."/>
            <person name="Slipinski A."/>
            <person name="Escalona H.E."/>
            <person name="Waterhouse R.M."/>
            <person name="Zwick A."/>
            <person name="Pang H."/>
        </authorList>
    </citation>
    <scope>NUCLEOTIDE SEQUENCE [LARGE SCALE GENOMIC DNA]</scope>
    <source>
        <strain evidence="1">SYSU2018</strain>
    </source>
</reference>
<keyword evidence="2" id="KW-1185">Reference proteome</keyword>
<dbReference type="EMBL" id="JABFTP020000062">
    <property type="protein sequence ID" value="KAL3273533.1"/>
    <property type="molecule type" value="Genomic_DNA"/>
</dbReference>
<gene>
    <name evidence="1" type="ORF">HHI36_014972</name>
</gene>
<dbReference type="Proteomes" id="UP001516400">
    <property type="component" value="Unassembled WGS sequence"/>
</dbReference>
<dbReference type="PANTHER" id="PTHR46601">
    <property type="entry name" value="ULP_PROTEASE DOMAIN-CONTAINING PROTEIN"/>
    <property type="match status" value="1"/>
</dbReference>
<dbReference type="PANTHER" id="PTHR46601:SF1">
    <property type="entry name" value="ADF-H DOMAIN-CONTAINING PROTEIN"/>
    <property type="match status" value="1"/>
</dbReference>
<protein>
    <submittedName>
        <fullName evidence="1">Uncharacterized protein</fullName>
    </submittedName>
</protein>
<accession>A0ABD2N4K0</accession>